<dbReference type="PANTHER" id="PTHR12843">
    <property type="entry name" value="PROTEIN-LYSINE N-METHYLTRANSFERASE METTL10"/>
    <property type="match status" value="1"/>
</dbReference>
<dbReference type="PANTHER" id="PTHR12843:SF5">
    <property type="entry name" value="EEF1A LYSINE METHYLTRANSFERASE 2"/>
    <property type="match status" value="1"/>
</dbReference>
<keyword evidence="2" id="KW-0808">Transferase</keyword>
<dbReference type="EMBL" id="FQVK01000021">
    <property type="protein sequence ID" value="SHF21198.1"/>
    <property type="molecule type" value="Genomic_DNA"/>
</dbReference>
<proteinExistence type="predicted"/>
<protein>
    <submittedName>
        <fullName evidence="2">Methyltransferase domain-containing protein</fullName>
    </submittedName>
</protein>
<feature type="domain" description="Methyltransferase" evidence="1">
    <location>
        <begin position="46"/>
        <end position="141"/>
    </location>
</feature>
<name>A0A1M4ZT69_9RHOB</name>
<dbReference type="CDD" id="cd02440">
    <property type="entry name" value="AdoMet_MTases"/>
    <property type="match status" value="1"/>
</dbReference>
<evidence type="ECO:0000259" key="1">
    <source>
        <dbReference type="Pfam" id="PF13649"/>
    </source>
</evidence>
<dbReference type="Gene3D" id="3.40.50.150">
    <property type="entry name" value="Vaccinia Virus protein VP39"/>
    <property type="match status" value="1"/>
</dbReference>
<dbReference type="OrthoDB" id="9788660at2"/>
<evidence type="ECO:0000313" key="3">
    <source>
        <dbReference type="Proteomes" id="UP000325134"/>
    </source>
</evidence>
<gene>
    <name evidence="2" type="ORF">SAMN05444279_12165</name>
</gene>
<dbReference type="Proteomes" id="UP000325134">
    <property type="component" value="Unassembled WGS sequence"/>
</dbReference>
<dbReference type="InterPro" id="IPR029063">
    <property type="entry name" value="SAM-dependent_MTases_sf"/>
</dbReference>
<dbReference type="GO" id="GO:0032259">
    <property type="term" value="P:methylation"/>
    <property type="evidence" value="ECO:0007669"/>
    <property type="project" value="UniProtKB-KW"/>
</dbReference>
<accession>A0A1M4ZT69</accession>
<organism evidence="2 3">
    <name type="scientific">Ruegeria intermedia</name>
    <dbReference type="NCBI Taxonomy" id="996115"/>
    <lineage>
        <taxon>Bacteria</taxon>
        <taxon>Pseudomonadati</taxon>
        <taxon>Pseudomonadota</taxon>
        <taxon>Alphaproteobacteria</taxon>
        <taxon>Rhodobacterales</taxon>
        <taxon>Roseobacteraceae</taxon>
        <taxon>Ruegeria</taxon>
    </lineage>
</organism>
<keyword evidence="3" id="KW-1185">Reference proteome</keyword>
<reference evidence="2 3" key="1">
    <citation type="submission" date="2016-11" db="EMBL/GenBank/DDBJ databases">
        <authorList>
            <person name="Varghese N."/>
            <person name="Submissions S."/>
        </authorList>
    </citation>
    <scope>NUCLEOTIDE SEQUENCE [LARGE SCALE GENOMIC DNA]</scope>
    <source>
        <strain evidence="2 3">DSM 29341</strain>
    </source>
</reference>
<dbReference type="Pfam" id="PF13649">
    <property type="entry name" value="Methyltransf_25"/>
    <property type="match status" value="1"/>
</dbReference>
<dbReference type="GO" id="GO:0008168">
    <property type="term" value="F:methyltransferase activity"/>
    <property type="evidence" value="ECO:0007669"/>
    <property type="project" value="UniProtKB-KW"/>
</dbReference>
<dbReference type="SUPFAM" id="SSF53335">
    <property type="entry name" value="S-adenosyl-L-methionine-dependent methyltransferases"/>
    <property type="match status" value="1"/>
</dbReference>
<dbReference type="AlphaFoldDB" id="A0A1M4ZT69"/>
<dbReference type="RefSeq" id="WP_149776739.1">
    <property type="nucleotide sequence ID" value="NZ_FQVK01000021.1"/>
</dbReference>
<evidence type="ECO:0000313" key="2">
    <source>
        <dbReference type="EMBL" id="SHF21198.1"/>
    </source>
</evidence>
<dbReference type="InterPro" id="IPR041698">
    <property type="entry name" value="Methyltransf_25"/>
</dbReference>
<keyword evidence="2" id="KW-0489">Methyltransferase</keyword>
<sequence length="206" mass="22364">MTADRKTHWDTVYGAKSEDQLSWHQDDPEVSLDLIGLAGVTAKSSVIDIGGGTSRLAGALLEKGLRDVTVLDLSPVSLQAARDRLGPAGDAVTWIATDITQWTPDRRYDLWHDRAVFHFLVDPTDRAAYLDTLAQAVVAGGHAIIATFAPDGPETCSGLPVARYESGQISEMLGNGFALVADRRHGHHTPWGAIQSFQYSLFRRLG</sequence>